<dbReference type="PANTHER" id="PTHR35660">
    <property type="entry name" value="SERINE-RICH AND TRANSMEMBRANE DOMAIN-CONTAINING PROTEIN 1"/>
    <property type="match status" value="1"/>
</dbReference>
<feature type="transmembrane region" description="Helical" evidence="1">
    <location>
        <begin position="101"/>
        <end position="123"/>
    </location>
</feature>
<dbReference type="OrthoDB" id="8445958at2759"/>
<name>A0A556VC95_BAGYA</name>
<organism evidence="2 3">
    <name type="scientific">Bagarius yarrelli</name>
    <name type="common">Goonch</name>
    <name type="synonym">Bagrus yarrelli</name>
    <dbReference type="NCBI Taxonomy" id="175774"/>
    <lineage>
        <taxon>Eukaryota</taxon>
        <taxon>Metazoa</taxon>
        <taxon>Chordata</taxon>
        <taxon>Craniata</taxon>
        <taxon>Vertebrata</taxon>
        <taxon>Euteleostomi</taxon>
        <taxon>Actinopterygii</taxon>
        <taxon>Neopterygii</taxon>
        <taxon>Teleostei</taxon>
        <taxon>Ostariophysi</taxon>
        <taxon>Siluriformes</taxon>
        <taxon>Sisoridae</taxon>
        <taxon>Sisorinae</taxon>
        <taxon>Bagarius</taxon>
    </lineage>
</organism>
<sequence length="167" mass="18215">MPPGICEKITVSVYNPRHPAISKLPITMQGATAQKHGRDEGKMINKPRGKGEGVCEHLSDMDGRVEELNGTELEGHSFPRFNPTTLSNIAAAASSNRTENVFVYLSIFLSLLLFLLTLLVITLHRLKNIISSSSSYPDCNREAGSAFTNMEICSLSSQRSTLSSLSC</sequence>
<proteinExistence type="predicted"/>
<dbReference type="InterPro" id="IPR031741">
    <property type="entry name" value="SERTM"/>
</dbReference>
<evidence type="ECO:0000313" key="2">
    <source>
        <dbReference type="EMBL" id="TTK47651.1"/>
    </source>
</evidence>
<gene>
    <name evidence="2" type="ORF">Baya_15641</name>
</gene>
<dbReference type="PANTHER" id="PTHR35660:SF1">
    <property type="entry name" value="SERINE-RICH AND TRANSMEMBRANE DOMAIN-CONTAINING PROTEIN 1"/>
    <property type="match status" value="1"/>
</dbReference>
<dbReference type="AlphaFoldDB" id="A0A556VC95"/>
<evidence type="ECO:0000313" key="3">
    <source>
        <dbReference type="Proteomes" id="UP000319801"/>
    </source>
</evidence>
<keyword evidence="1" id="KW-1133">Transmembrane helix</keyword>
<accession>A0A556VC95</accession>
<keyword evidence="1 2" id="KW-0812">Transmembrane</keyword>
<reference evidence="2 3" key="1">
    <citation type="journal article" date="2019" name="Genome Biol. Evol.">
        <title>Whole-Genome Sequencing of the Giant Devil Catfish, Bagarius yarrelli.</title>
        <authorList>
            <person name="Jiang W."/>
            <person name="Lv Y."/>
            <person name="Cheng L."/>
            <person name="Yang K."/>
            <person name="Chao B."/>
            <person name="Wang X."/>
            <person name="Li Y."/>
            <person name="Pan X."/>
            <person name="You X."/>
            <person name="Zhang Y."/>
            <person name="Yang J."/>
            <person name="Li J."/>
            <person name="Zhang X."/>
            <person name="Liu S."/>
            <person name="Sun C."/>
            <person name="Yang J."/>
            <person name="Shi Q."/>
        </authorList>
    </citation>
    <scope>NUCLEOTIDE SEQUENCE [LARGE SCALE GENOMIC DNA]</scope>
    <source>
        <strain evidence="2">JWS20170419001</strain>
        <tissue evidence="2">Muscle</tissue>
    </source>
</reference>
<dbReference type="Proteomes" id="UP000319801">
    <property type="component" value="Unassembled WGS sequence"/>
</dbReference>
<evidence type="ECO:0000256" key="1">
    <source>
        <dbReference type="SAM" id="Phobius"/>
    </source>
</evidence>
<keyword evidence="1" id="KW-0472">Membrane</keyword>
<protein>
    <submittedName>
        <fullName evidence="2">Serine-rich and transmembrane domain-containing protein 1</fullName>
    </submittedName>
</protein>
<comment type="caution">
    <text evidence="2">The sequence shown here is derived from an EMBL/GenBank/DDBJ whole genome shotgun (WGS) entry which is preliminary data.</text>
</comment>
<dbReference type="EMBL" id="VCAZ01000228">
    <property type="protein sequence ID" value="TTK47651.1"/>
    <property type="molecule type" value="Genomic_DNA"/>
</dbReference>
<keyword evidence="3" id="KW-1185">Reference proteome</keyword>
<dbReference type="Pfam" id="PF15872">
    <property type="entry name" value="SRTM1"/>
    <property type="match status" value="1"/>
</dbReference>